<keyword evidence="2" id="KW-1185">Reference proteome</keyword>
<evidence type="ECO:0000313" key="2">
    <source>
        <dbReference type="Proteomes" id="UP001151699"/>
    </source>
</evidence>
<dbReference type="EMBL" id="WJQU01002786">
    <property type="protein sequence ID" value="KAJ6630490.1"/>
    <property type="molecule type" value="Genomic_DNA"/>
</dbReference>
<evidence type="ECO:0000313" key="1">
    <source>
        <dbReference type="EMBL" id="KAJ6630490.1"/>
    </source>
</evidence>
<proteinExistence type="predicted"/>
<reference evidence="1" key="1">
    <citation type="submission" date="2022-07" db="EMBL/GenBank/DDBJ databases">
        <authorList>
            <person name="Trinca V."/>
            <person name="Uliana J.V.C."/>
            <person name="Torres T.T."/>
            <person name="Ward R.J."/>
            <person name="Monesi N."/>
        </authorList>
    </citation>
    <scope>NUCLEOTIDE SEQUENCE</scope>
    <source>
        <strain evidence="1">HSMRA1968</strain>
        <tissue evidence="1">Whole embryos</tissue>
    </source>
</reference>
<sequence>QRLVSDNNLLEKIREIGNQEKIKYRSNIFGFYEEQRKLNELALTYVLYCVPPTLALLLDEIRCRMSATTIDQVLSIFLNQVLVSVNFRKK</sequence>
<dbReference type="AlphaFoldDB" id="A0A9Q0MJW8"/>
<dbReference type="Proteomes" id="UP001151699">
    <property type="component" value="Unassembled WGS sequence"/>
</dbReference>
<name>A0A9Q0MJW8_9DIPT</name>
<gene>
    <name evidence="1" type="ORF">Bhyg_16046</name>
</gene>
<feature type="non-terminal residue" evidence="1">
    <location>
        <position position="1"/>
    </location>
</feature>
<organism evidence="1 2">
    <name type="scientific">Pseudolycoriella hygida</name>
    <dbReference type="NCBI Taxonomy" id="35572"/>
    <lineage>
        <taxon>Eukaryota</taxon>
        <taxon>Metazoa</taxon>
        <taxon>Ecdysozoa</taxon>
        <taxon>Arthropoda</taxon>
        <taxon>Hexapoda</taxon>
        <taxon>Insecta</taxon>
        <taxon>Pterygota</taxon>
        <taxon>Neoptera</taxon>
        <taxon>Endopterygota</taxon>
        <taxon>Diptera</taxon>
        <taxon>Nematocera</taxon>
        <taxon>Sciaroidea</taxon>
        <taxon>Sciaridae</taxon>
        <taxon>Pseudolycoriella</taxon>
    </lineage>
</organism>
<dbReference type="OrthoDB" id="7764887at2759"/>
<accession>A0A9Q0MJW8</accession>
<comment type="caution">
    <text evidence="1">The sequence shown here is derived from an EMBL/GenBank/DDBJ whole genome shotgun (WGS) entry which is preliminary data.</text>
</comment>
<protein>
    <submittedName>
        <fullName evidence="1">Uncharacterized protein</fullName>
    </submittedName>
</protein>